<dbReference type="InterPro" id="IPR029321">
    <property type="entry name" value="INTS2"/>
</dbReference>
<dbReference type="PRINTS" id="PR02105">
    <property type="entry name" value="INTSUBUNIT2"/>
</dbReference>
<dbReference type="InterPro" id="IPR026236">
    <property type="entry name" value="Int2_metazoa"/>
</dbReference>
<evidence type="ECO:0000313" key="4">
    <source>
        <dbReference type="EMBL" id="KAG9323783.1"/>
    </source>
</evidence>
<dbReference type="EMBL" id="JAIFTL010000088">
    <property type="protein sequence ID" value="KAG9323783.1"/>
    <property type="molecule type" value="Genomic_DNA"/>
</dbReference>
<dbReference type="Pfam" id="PF14750">
    <property type="entry name" value="INTS2"/>
    <property type="match status" value="2"/>
</dbReference>
<dbReference type="PANTHER" id="PTHR28608:SF1">
    <property type="entry name" value="INTEGRATOR COMPLEX SUBUNIT 2"/>
    <property type="match status" value="1"/>
</dbReference>
<sequence>MGAAADAFRLVETGGDPRLHQNLDYTQLVPLLLSRFSLESVPFLVRYPHTGLVLEYMHLDYALIQRQVKEELQLEKQNLHRELPTQRNPFESGAPEDRARIVLSELERLRRSHEEAINSDSKQQIRVHDGILGNPIYRQEVEHVLAVLTLRCTHPAVNIETLVRLLRSVRDPGPLITFIIANHPTEFLPTVDSILSSPDVFNNARAILLRLCKLADHRTCHVRQRLVERKMFPNLALELTIEHCHDEISFMNRILQGQPEWLTAAVDPVTKTSLTSIMEFLFSSLNDELISERPDYVAIIRLLRILSGMVGLMNLTLTSEQLEISLGVLEMSPPEPSTVDIKVCLILMCASQLLKYAGYRMERVLHKLLGCQDSPQVLLLAIYLQTQQLLKVDEFASQVLTMSIVVPRKGLTELGALFLTLFSSEELASCALGFGRSASTQQSAGTPTLSVAQSRLLEQKDSSSRDASELRSVSNFCVSHLLKHGVFHKSSIDVRSWVMEQIQATTVPLDTNIIPLLHAYTTAISQSDQISRIPEREIRALFSRPSDDLTPAKVLLVLYMLLNNDVCLTNQDNDNAERNQEYDASLLEHVQIRKVLLYVQNFQGGMAFKAVQPMFLKLVNAQFPELFDVTTLLLEEELSSSSTAAISSASTVVPAGDSDTTERYTYGSVSESEQSLGVSLFMAHHFRALEQHIENPDSAVKAYHTYQRLPQADRQSIAGSIIKASVPSLLDPRSNPTVMEAFKKTWDQLNSVMPHELWSMTIQALVPEAPTGTKYPLPTLLMVPSALSAKQPGNYSFEWLVQDPLLLFKVDFQVFRTPTIFRLFIQILGAVMVGSRHWFRKKFETSQATLQRHQHRKPFQAQQAQKKWQQFKDSNLSAMLYIQDTTLIQLLLEACQARPEDKDLTTKDSVTDALKEIRIVTFNFLHQLFIDHKIFPKLVHFQGYAMDLLPSTVAGIESIHVCLDFLHELVTAPPPAALMSGSRAGGEPSPQVFALRLAALICERFPLPRTMQMATDIILPKLESLLVSTAFSKDVLESAKVLAIAFPSLVETIIDILQGKKTTLPLTECPSTFSSSD</sequence>
<reference evidence="4" key="1">
    <citation type="submission" date="2021-07" db="EMBL/GenBank/DDBJ databases">
        <title>Draft genome of Mortierella alpina, strain LL118, isolated from an aspen leaf litter sample.</title>
        <authorList>
            <person name="Yang S."/>
            <person name="Vinatzer B.A."/>
        </authorList>
    </citation>
    <scope>NUCLEOTIDE SEQUENCE</scope>
    <source>
        <strain evidence="4">LL118</strain>
    </source>
</reference>
<protein>
    <recommendedName>
        <fullName evidence="6">Integrator complex subunit 2</fullName>
    </recommendedName>
</protein>
<comment type="subcellular location">
    <subcellularLocation>
        <location evidence="1">Nucleus</location>
    </subcellularLocation>
</comment>
<evidence type="ECO:0000256" key="2">
    <source>
        <dbReference type="ARBA" id="ARBA00006705"/>
    </source>
</evidence>
<dbReference type="GO" id="GO:0034472">
    <property type="term" value="P:snRNA 3'-end processing"/>
    <property type="evidence" value="ECO:0007669"/>
    <property type="project" value="TreeGrafter"/>
</dbReference>
<evidence type="ECO:0000256" key="3">
    <source>
        <dbReference type="ARBA" id="ARBA00023242"/>
    </source>
</evidence>
<gene>
    <name evidence="4" type="ORF">KVV02_000836</name>
</gene>
<keyword evidence="3" id="KW-0539">Nucleus</keyword>
<organism evidence="4 5">
    <name type="scientific">Mortierella alpina</name>
    <name type="common">Oleaginous fungus</name>
    <name type="synonym">Mortierella renispora</name>
    <dbReference type="NCBI Taxonomy" id="64518"/>
    <lineage>
        <taxon>Eukaryota</taxon>
        <taxon>Fungi</taxon>
        <taxon>Fungi incertae sedis</taxon>
        <taxon>Mucoromycota</taxon>
        <taxon>Mortierellomycotina</taxon>
        <taxon>Mortierellomycetes</taxon>
        <taxon>Mortierellales</taxon>
        <taxon>Mortierellaceae</taxon>
        <taxon>Mortierella</taxon>
    </lineage>
</organism>
<dbReference type="PANTHER" id="PTHR28608">
    <property type="entry name" value="INTEGRATOR COMPLEX SUBUNIT 2"/>
    <property type="match status" value="1"/>
</dbReference>
<evidence type="ECO:0000313" key="5">
    <source>
        <dbReference type="Proteomes" id="UP000717515"/>
    </source>
</evidence>
<dbReference type="AlphaFoldDB" id="A0A9P8CX04"/>
<comment type="similarity">
    <text evidence="2">Belongs to the Integrator subunit 2 family.</text>
</comment>
<accession>A0A9P8CX04</accession>
<comment type="caution">
    <text evidence="4">The sequence shown here is derived from an EMBL/GenBank/DDBJ whole genome shotgun (WGS) entry which is preliminary data.</text>
</comment>
<evidence type="ECO:0008006" key="6">
    <source>
        <dbReference type="Google" id="ProtNLM"/>
    </source>
</evidence>
<dbReference type="Proteomes" id="UP000717515">
    <property type="component" value="Unassembled WGS sequence"/>
</dbReference>
<proteinExistence type="inferred from homology"/>
<name>A0A9P8CX04_MORAP</name>
<dbReference type="GO" id="GO:0032039">
    <property type="term" value="C:integrator complex"/>
    <property type="evidence" value="ECO:0007669"/>
    <property type="project" value="InterPro"/>
</dbReference>
<evidence type="ECO:0000256" key="1">
    <source>
        <dbReference type="ARBA" id="ARBA00004123"/>
    </source>
</evidence>